<gene>
    <name evidence="1" type="ordered locus">Hoch_3165</name>
</gene>
<reference evidence="1 2" key="1">
    <citation type="journal article" date="2010" name="Stand. Genomic Sci.">
        <title>Complete genome sequence of Haliangium ochraceum type strain (SMP-2).</title>
        <authorList>
            <consortium name="US DOE Joint Genome Institute (JGI-PGF)"/>
            <person name="Ivanova N."/>
            <person name="Daum C."/>
            <person name="Lang E."/>
            <person name="Abt B."/>
            <person name="Kopitz M."/>
            <person name="Saunders E."/>
            <person name="Lapidus A."/>
            <person name="Lucas S."/>
            <person name="Glavina Del Rio T."/>
            <person name="Nolan M."/>
            <person name="Tice H."/>
            <person name="Copeland A."/>
            <person name="Cheng J.F."/>
            <person name="Chen F."/>
            <person name="Bruce D."/>
            <person name="Goodwin L."/>
            <person name="Pitluck S."/>
            <person name="Mavromatis K."/>
            <person name="Pati A."/>
            <person name="Mikhailova N."/>
            <person name="Chen A."/>
            <person name="Palaniappan K."/>
            <person name="Land M."/>
            <person name="Hauser L."/>
            <person name="Chang Y.J."/>
            <person name="Jeffries C.D."/>
            <person name="Detter J.C."/>
            <person name="Brettin T."/>
            <person name="Rohde M."/>
            <person name="Goker M."/>
            <person name="Bristow J."/>
            <person name="Markowitz V."/>
            <person name="Eisen J.A."/>
            <person name="Hugenholtz P."/>
            <person name="Kyrpides N.C."/>
            <person name="Klenk H.P."/>
        </authorList>
    </citation>
    <scope>NUCLEOTIDE SEQUENCE [LARGE SCALE GENOMIC DNA]</scope>
    <source>
        <strain evidence="2">DSM 14365 / CIP 107738 / JCM 11303 / AJ 13395 / SMP-2</strain>
    </source>
</reference>
<dbReference type="Gene3D" id="2.60.120.430">
    <property type="entry name" value="Galactose-binding lectin"/>
    <property type="match status" value="1"/>
</dbReference>
<protein>
    <submittedName>
        <fullName evidence="1">Uncharacterized protein</fullName>
    </submittedName>
</protein>
<name>D0LSG8_HALO1</name>
<organism evidence="1 2">
    <name type="scientific">Haliangium ochraceum (strain DSM 14365 / JCM 11303 / SMP-2)</name>
    <dbReference type="NCBI Taxonomy" id="502025"/>
    <lineage>
        <taxon>Bacteria</taxon>
        <taxon>Pseudomonadati</taxon>
        <taxon>Myxococcota</taxon>
        <taxon>Polyangia</taxon>
        <taxon>Haliangiales</taxon>
        <taxon>Kofleriaceae</taxon>
        <taxon>Haliangium</taxon>
    </lineage>
</organism>
<accession>D0LSG8</accession>
<dbReference type="HOGENOM" id="CLU_780249_0_0_7"/>
<dbReference type="AlphaFoldDB" id="D0LSG8"/>
<keyword evidence="2" id="KW-1185">Reference proteome</keyword>
<dbReference type="EMBL" id="CP001804">
    <property type="protein sequence ID" value="ACY15667.1"/>
    <property type="molecule type" value="Genomic_DNA"/>
</dbReference>
<dbReference type="KEGG" id="hoh:Hoch_3165"/>
<evidence type="ECO:0000313" key="2">
    <source>
        <dbReference type="Proteomes" id="UP000001880"/>
    </source>
</evidence>
<proteinExistence type="predicted"/>
<dbReference type="Proteomes" id="UP000001880">
    <property type="component" value="Chromosome"/>
</dbReference>
<sequence>MGATMVDAPAHGAGDAMTATRGRGRLLALLCGALVLSCAGGCGARAQGQAAEPGASALDGRYQITVVDATLEPRRPDGRPWHMRTPDQALPLLGGLVGLALGSPEVGLAMGTALQGEAEGVPPNPFVELKIGTDTLATLPAGPTLAPSWRYPMAIDARGFAPEERVIVLVRDAYDGGVIARTDLTLSELLGQPALRLYELGSVVTLDLAVEPLPAQPAYAAYRFAVPGDRSAEALREREQQGGRAGSWQRVPVLNGDVVRVTAAGTICPSALDDHLCYDADGAPGRWRSYNYEAFADTAHASLVGVYADIGVEVGTGTSFRAERSGWLMLFVNDTDAGNNRGGFEVVVELNPPPH</sequence>
<evidence type="ECO:0000313" key="1">
    <source>
        <dbReference type="EMBL" id="ACY15667.1"/>
    </source>
</evidence>